<feature type="transmembrane region" description="Helical" evidence="1">
    <location>
        <begin position="43"/>
        <end position="67"/>
    </location>
</feature>
<keyword evidence="1" id="KW-0812">Transmembrane</keyword>
<gene>
    <name evidence="2" type="ORF">AVEN_109747_1</name>
</gene>
<sequence length="104" mass="11699">MPAVTNVSKQVEDFYILSFTTYHTDATDSRILRVITKSFQKSLWAGLSFKIHLLFPAFVISISTGILKDENNKLQTELECGNYSMSCIVGKSFVKNESDVSPRT</sequence>
<evidence type="ECO:0000256" key="1">
    <source>
        <dbReference type="SAM" id="Phobius"/>
    </source>
</evidence>
<keyword evidence="1" id="KW-1133">Transmembrane helix</keyword>
<accession>A0A4Y2TD24</accession>
<keyword evidence="1" id="KW-0472">Membrane</keyword>
<comment type="caution">
    <text evidence="2">The sequence shown here is derived from an EMBL/GenBank/DDBJ whole genome shotgun (WGS) entry which is preliminary data.</text>
</comment>
<organism evidence="2 3">
    <name type="scientific">Araneus ventricosus</name>
    <name type="common">Orbweaver spider</name>
    <name type="synonym">Epeira ventricosa</name>
    <dbReference type="NCBI Taxonomy" id="182803"/>
    <lineage>
        <taxon>Eukaryota</taxon>
        <taxon>Metazoa</taxon>
        <taxon>Ecdysozoa</taxon>
        <taxon>Arthropoda</taxon>
        <taxon>Chelicerata</taxon>
        <taxon>Arachnida</taxon>
        <taxon>Araneae</taxon>
        <taxon>Araneomorphae</taxon>
        <taxon>Entelegynae</taxon>
        <taxon>Araneoidea</taxon>
        <taxon>Araneidae</taxon>
        <taxon>Araneus</taxon>
    </lineage>
</organism>
<protein>
    <submittedName>
        <fullName evidence="2">Uncharacterized protein</fullName>
    </submittedName>
</protein>
<evidence type="ECO:0000313" key="2">
    <source>
        <dbReference type="EMBL" id="GBN97703.1"/>
    </source>
</evidence>
<dbReference type="EMBL" id="BGPR01027299">
    <property type="protein sequence ID" value="GBN97703.1"/>
    <property type="molecule type" value="Genomic_DNA"/>
</dbReference>
<dbReference type="Proteomes" id="UP000499080">
    <property type="component" value="Unassembled WGS sequence"/>
</dbReference>
<keyword evidence="3" id="KW-1185">Reference proteome</keyword>
<dbReference type="AlphaFoldDB" id="A0A4Y2TD24"/>
<proteinExistence type="predicted"/>
<name>A0A4Y2TD24_ARAVE</name>
<reference evidence="2 3" key="1">
    <citation type="journal article" date="2019" name="Sci. Rep.">
        <title>Orb-weaving spider Araneus ventricosus genome elucidates the spidroin gene catalogue.</title>
        <authorList>
            <person name="Kono N."/>
            <person name="Nakamura H."/>
            <person name="Ohtoshi R."/>
            <person name="Moran D.A.P."/>
            <person name="Shinohara A."/>
            <person name="Yoshida Y."/>
            <person name="Fujiwara M."/>
            <person name="Mori M."/>
            <person name="Tomita M."/>
            <person name="Arakawa K."/>
        </authorList>
    </citation>
    <scope>NUCLEOTIDE SEQUENCE [LARGE SCALE GENOMIC DNA]</scope>
</reference>
<evidence type="ECO:0000313" key="3">
    <source>
        <dbReference type="Proteomes" id="UP000499080"/>
    </source>
</evidence>